<gene>
    <name evidence="1" type="ORF">NIES23_08280</name>
</gene>
<organism evidence="1 2">
    <name type="scientific">Trichormus variabilis NIES-23</name>
    <dbReference type="NCBI Taxonomy" id="1973479"/>
    <lineage>
        <taxon>Bacteria</taxon>
        <taxon>Bacillati</taxon>
        <taxon>Cyanobacteriota</taxon>
        <taxon>Cyanophyceae</taxon>
        <taxon>Nostocales</taxon>
        <taxon>Nostocaceae</taxon>
        <taxon>Trichormus</taxon>
    </lineage>
</organism>
<dbReference type="AlphaFoldDB" id="A0A1Z4KGE8"/>
<evidence type="ECO:0000313" key="2">
    <source>
        <dbReference type="Proteomes" id="UP000217507"/>
    </source>
</evidence>
<dbReference type="EMBL" id="AP018216">
    <property type="protein sequence ID" value="BAY68045.1"/>
    <property type="molecule type" value="Genomic_DNA"/>
</dbReference>
<evidence type="ECO:0000313" key="1">
    <source>
        <dbReference type="EMBL" id="BAY68045.1"/>
    </source>
</evidence>
<sequence>MFYVSHLYLVRSHLLRGYPLTMELIKDNQKPHDRLAASRNG</sequence>
<accession>A0A1Z4KGE8</accession>
<protein>
    <submittedName>
        <fullName evidence="1">Uncharacterized protein</fullName>
    </submittedName>
</protein>
<reference evidence="1 2" key="1">
    <citation type="submission" date="2017-06" db="EMBL/GenBank/DDBJ databases">
        <title>Genome sequencing of cyanobaciteial culture collection at National Institute for Environmental Studies (NIES).</title>
        <authorList>
            <person name="Hirose Y."/>
            <person name="Shimura Y."/>
            <person name="Fujisawa T."/>
            <person name="Nakamura Y."/>
            <person name="Kawachi M."/>
        </authorList>
    </citation>
    <scope>NUCLEOTIDE SEQUENCE [LARGE SCALE GENOMIC DNA]</scope>
    <source>
        <strain evidence="1 2">NIES-23</strain>
    </source>
</reference>
<dbReference type="Proteomes" id="UP000217507">
    <property type="component" value="Chromosome"/>
</dbReference>
<proteinExistence type="predicted"/>
<name>A0A1Z4KGE8_ANAVA</name>